<dbReference type="InterPro" id="IPR001310">
    <property type="entry name" value="Histidine_triad_HIT"/>
</dbReference>
<name>A0A9D2TH09_9MICO</name>
<proteinExistence type="predicted"/>
<evidence type="ECO:0000259" key="4">
    <source>
        <dbReference type="PROSITE" id="PS51084"/>
    </source>
</evidence>
<feature type="active site" description="Tele-AMP-histidine intermediate" evidence="1">
    <location>
        <position position="103"/>
    </location>
</feature>
<feature type="short sequence motif" description="Histidine triad motif" evidence="2 3">
    <location>
        <begin position="101"/>
        <end position="105"/>
    </location>
</feature>
<reference evidence="5" key="2">
    <citation type="submission" date="2021-04" db="EMBL/GenBank/DDBJ databases">
        <authorList>
            <person name="Gilroy R."/>
        </authorList>
    </citation>
    <scope>NUCLEOTIDE SEQUENCE</scope>
    <source>
        <strain evidence="5">CHK130-7132</strain>
    </source>
</reference>
<dbReference type="InterPro" id="IPR011146">
    <property type="entry name" value="HIT-like"/>
</dbReference>
<dbReference type="InterPro" id="IPR036265">
    <property type="entry name" value="HIT-like_sf"/>
</dbReference>
<sequence length="141" mass="14817">MTPTSCVFCGLLAGHGEASWVARRDGALALLPLAEGRLSPARTVVLPNAHAAGFHDSSAESLQAVVLLAQEVARAMEKCIGARGVNILSASGPDSDQSVPHLHLHVIPRRKSDGLDTWPSTVTSHPLEDAWHSAVRAAMTS</sequence>
<dbReference type="AlphaFoldDB" id="A0A9D2TH09"/>
<dbReference type="PROSITE" id="PS00892">
    <property type="entry name" value="HIT_1"/>
    <property type="match status" value="1"/>
</dbReference>
<dbReference type="PANTHER" id="PTHR46648:SF1">
    <property type="entry name" value="ADENOSINE 5'-MONOPHOSPHORAMIDASE HNT1"/>
    <property type="match status" value="1"/>
</dbReference>
<reference evidence="5" key="1">
    <citation type="journal article" date="2021" name="PeerJ">
        <title>Extensive microbial diversity within the chicken gut microbiome revealed by metagenomics and culture.</title>
        <authorList>
            <person name="Gilroy R."/>
            <person name="Ravi A."/>
            <person name="Getino M."/>
            <person name="Pursley I."/>
            <person name="Horton D.L."/>
            <person name="Alikhan N.F."/>
            <person name="Baker D."/>
            <person name="Gharbi K."/>
            <person name="Hall N."/>
            <person name="Watson M."/>
            <person name="Adriaenssens E.M."/>
            <person name="Foster-Nyarko E."/>
            <person name="Jarju S."/>
            <person name="Secka A."/>
            <person name="Antonio M."/>
            <person name="Oren A."/>
            <person name="Chaudhuri R.R."/>
            <person name="La Ragione R."/>
            <person name="Hildebrand F."/>
            <person name="Pallen M.J."/>
        </authorList>
    </citation>
    <scope>NUCLEOTIDE SEQUENCE</scope>
    <source>
        <strain evidence="5">CHK130-7132</strain>
    </source>
</reference>
<evidence type="ECO:0000256" key="2">
    <source>
        <dbReference type="PIRSR" id="PIRSR601310-3"/>
    </source>
</evidence>
<dbReference type="SUPFAM" id="SSF54197">
    <property type="entry name" value="HIT-like"/>
    <property type="match status" value="1"/>
</dbReference>
<evidence type="ECO:0000313" key="5">
    <source>
        <dbReference type="EMBL" id="HJC68801.1"/>
    </source>
</evidence>
<dbReference type="PANTHER" id="PTHR46648">
    <property type="entry name" value="HIT FAMILY PROTEIN 1"/>
    <property type="match status" value="1"/>
</dbReference>
<evidence type="ECO:0000256" key="1">
    <source>
        <dbReference type="PIRSR" id="PIRSR601310-1"/>
    </source>
</evidence>
<organism evidence="5 6">
    <name type="scientific">Candidatus Brachybacterium intestinipullorum</name>
    <dbReference type="NCBI Taxonomy" id="2838512"/>
    <lineage>
        <taxon>Bacteria</taxon>
        <taxon>Bacillati</taxon>
        <taxon>Actinomycetota</taxon>
        <taxon>Actinomycetes</taxon>
        <taxon>Micrococcales</taxon>
        <taxon>Dermabacteraceae</taxon>
        <taxon>Brachybacterium</taxon>
    </lineage>
</organism>
<accession>A0A9D2TH09</accession>
<evidence type="ECO:0000256" key="3">
    <source>
        <dbReference type="PROSITE-ProRule" id="PRU00464"/>
    </source>
</evidence>
<feature type="domain" description="HIT" evidence="4">
    <location>
        <begin position="7"/>
        <end position="116"/>
    </location>
</feature>
<dbReference type="PROSITE" id="PS51084">
    <property type="entry name" value="HIT_2"/>
    <property type="match status" value="1"/>
</dbReference>
<dbReference type="GO" id="GO:0003824">
    <property type="term" value="F:catalytic activity"/>
    <property type="evidence" value="ECO:0007669"/>
    <property type="project" value="InterPro"/>
</dbReference>
<dbReference type="Proteomes" id="UP000823854">
    <property type="component" value="Unassembled WGS sequence"/>
</dbReference>
<dbReference type="GO" id="GO:0009117">
    <property type="term" value="P:nucleotide metabolic process"/>
    <property type="evidence" value="ECO:0007669"/>
    <property type="project" value="TreeGrafter"/>
</dbReference>
<dbReference type="Gene3D" id="3.30.428.10">
    <property type="entry name" value="HIT-like"/>
    <property type="match status" value="1"/>
</dbReference>
<dbReference type="EMBL" id="DWWC01000079">
    <property type="protein sequence ID" value="HJC68801.1"/>
    <property type="molecule type" value="Genomic_DNA"/>
</dbReference>
<protein>
    <submittedName>
        <fullName evidence="5">HIT domain-containing protein</fullName>
    </submittedName>
</protein>
<dbReference type="Pfam" id="PF01230">
    <property type="entry name" value="HIT"/>
    <property type="match status" value="1"/>
</dbReference>
<gene>
    <name evidence="5" type="ORF">H9932_03850</name>
</gene>
<comment type="caution">
    <text evidence="5">The sequence shown here is derived from an EMBL/GenBank/DDBJ whole genome shotgun (WGS) entry which is preliminary data.</text>
</comment>
<evidence type="ECO:0000313" key="6">
    <source>
        <dbReference type="Proteomes" id="UP000823854"/>
    </source>
</evidence>
<dbReference type="InterPro" id="IPR019808">
    <property type="entry name" value="Histidine_triad_CS"/>
</dbReference>